<name>A0ABV0P5T9_9TELE</name>
<accession>A0ABV0P5T9</accession>
<protein>
    <submittedName>
        <fullName evidence="1">Uncharacterized protein</fullName>
    </submittedName>
</protein>
<sequence>MCATRCVFYEEPRRRIVSLRCAKAAFCSHHLRPITTAGLRRAPPLIGRSAEREVYVFVWSVHRVLAFRFGYKRGDCAPVSSLMDPLFPPRPPTPLPAVTLRRRTRELC</sequence>
<organism evidence="1 2">
    <name type="scientific">Goodea atripinnis</name>
    <dbReference type="NCBI Taxonomy" id="208336"/>
    <lineage>
        <taxon>Eukaryota</taxon>
        <taxon>Metazoa</taxon>
        <taxon>Chordata</taxon>
        <taxon>Craniata</taxon>
        <taxon>Vertebrata</taxon>
        <taxon>Euteleostomi</taxon>
        <taxon>Actinopterygii</taxon>
        <taxon>Neopterygii</taxon>
        <taxon>Teleostei</taxon>
        <taxon>Neoteleostei</taxon>
        <taxon>Acanthomorphata</taxon>
        <taxon>Ovalentaria</taxon>
        <taxon>Atherinomorphae</taxon>
        <taxon>Cyprinodontiformes</taxon>
        <taxon>Goodeidae</taxon>
        <taxon>Goodea</taxon>
    </lineage>
</organism>
<proteinExistence type="predicted"/>
<evidence type="ECO:0000313" key="2">
    <source>
        <dbReference type="Proteomes" id="UP001476798"/>
    </source>
</evidence>
<comment type="caution">
    <text evidence="1">The sequence shown here is derived from an EMBL/GenBank/DDBJ whole genome shotgun (WGS) entry which is preliminary data.</text>
</comment>
<evidence type="ECO:0000313" key="1">
    <source>
        <dbReference type="EMBL" id="MEQ2178824.1"/>
    </source>
</evidence>
<reference evidence="1 2" key="1">
    <citation type="submission" date="2021-06" db="EMBL/GenBank/DDBJ databases">
        <authorList>
            <person name="Palmer J.M."/>
        </authorList>
    </citation>
    <scope>NUCLEOTIDE SEQUENCE [LARGE SCALE GENOMIC DNA]</scope>
    <source>
        <strain evidence="1 2">GA_2019</strain>
        <tissue evidence="1">Muscle</tissue>
    </source>
</reference>
<gene>
    <name evidence="1" type="ORF">GOODEAATRI_018264</name>
</gene>
<keyword evidence="2" id="KW-1185">Reference proteome</keyword>
<dbReference type="Proteomes" id="UP001476798">
    <property type="component" value="Unassembled WGS sequence"/>
</dbReference>
<dbReference type="EMBL" id="JAHRIO010061512">
    <property type="protein sequence ID" value="MEQ2178824.1"/>
    <property type="molecule type" value="Genomic_DNA"/>
</dbReference>